<dbReference type="FunFam" id="3.30.565.10:FF:000010">
    <property type="entry name" value="Sensor histidine kinase RcsC"/>
    <property type="match status" value="1"/>
</dbReference>
<dbReference type="InterPro" id="IPR036097">
    <property type="entry name" value="HisK_dim/P_sf"/>
</dbReference>
<dbReference type="Proteomes" id="UP000183940">
    <property type="component" value="Unassembled WGS sequence"/>
</dbReference>
<dbReference type="SMART" id="SM00448">
    <property type="entry name" value="REC"/>
    <property type="match status" value="1"/>
</dbReference>
<name>A0A1L9QLC2_9CYAN</name>
<dbReference type="InterPro" id="IPR011006">
    <property type="entry name" value="CheY-like_superfamily"/>
</dbReference>
<dbReference type="Gene3D" id="3.40.50.2300">
    <property type="match status" value="1"/>
</dbReference>
<dbReference type="CDD" id="cd17546">
    <property type="entry name" value="REC_hyHK_CKI1_RcsC-like"/>
    <property type="match status" value="1"/>
</dbReference>
<dbReference type="SMART" id="SM00388">
    <property type="entry name" value="HisKA"/>
    <property type="match status" value="1"/>
</dbReference>
<dbReference type="FunFam" id="1.10.287.130:FF:000001">
    <property type="entry name" value="Two-component sensor histidine kinase"/>
    <property type="match status" value="1"/>
</dbReference>
<evidence type="ECO:0000256" key="4">
    <source>
        <dbReference type="ARBA" id="ARBA00022553"/>
    </source>
</evidence>
<dbReference type="CDD" id="cd00082">
    <property type="entry name" value="HisKA"/>
    <property type="match status" value="1"/>
</dbReference>
<protein>
    <recommendedName>
        <fullName evidence="8">Circadian input-output histidine kinase CikA</fullName>
        <ecNumber evidence="3">2.7.13.3</ecNumber>
    </recommendedName>
</protein>
<dbReference type="SUPFAM" id="SSF52172">
    <property type="entry name" value="CheY-like"/>
    <property type="match status" value="1"/>
</dbReference>
<dbReference type="SUPFAM" id="SSF55874">
    <property type="entry name" value="ATPase domain of HSP90 chaperone/DNA topoisomerase II/histidine kinase"/>
    <property type="match status" value="1"/>
</dbReference>
<dbReference type="PROSITE" id="PS50109">
    <property type="entry name" value="HIS_KIN"/>
    <property type="match status" value="1"/>
</dbReference>
<evidence type="ECO:0000256" key="8">
    <source>
        <dbReference type="ARBA" id="ARBA00074306"/>
    </source>
</evidence>
<comment type="similarity">
    <text evidence="2">In the N-terminal section; belongs to the phytochrome family.</text>
</comment>
<evidence type="ECO:0000259" key="10">
    <source>
        <dbReference type="PROSITE" id="PS50109"/>
    </source>
</evidence>
<feature type="domain" description="Histidine kinase" evidence="10">
    <location>
        <begin position="443"/>
        <end position="664"/>
    </location>
</feature>
<dbReference type="Gene3D" id="1.10.287.130">
    <property type="match status" value="1"/>
</dbReference>
<evidence type="ECO:0000256" key="1">
    <source>
        <dbReference type="ARBA" id="ARBA00000085"/>
    </source>
</evidence>
<evidence type="ECO:0000256" key="5">
    <source>
        <dbReference type="ARBA" id="ARBA00022679"/>
    </source>
</evidence>
<dbReference type="InterPro" id="IPR000014">
    <property type="entry name" value="PAS"/>
</dbReference>
<dbReference type="InterPro" id="IPR036890">
    <property type="entry name" value="HATPase_C_sf"/>
</dbReference>
<dbReference type="SUPFAM" id="SSF55785">
    <property type="entry name" value="PYP-like sensor domain (PAS domain)"/>
    <property type="match status" value="2"/>
</dbReference>
<dbReference type="InterPro" id="IPR013656">
    <property type="entry name" value="PAS_4"/>
</dbReference>
<dbReference type="SMART" id="SM00387">
    <property type="entry name" value="HATPase_c"/>
    <property type="match status" value="1"/>
</dbReference>
<evidence type="ECO:0000256" key="7">
    <source>
        <dbReference type="ARBA" id="ARBA00023012"/>
    </source>
</evidence>
<dbReference type="InterPro" id="IPR004358">
    <property type="entry name" value="Sig_transdc_His_kin-like_C"/>
</dbReference>
<evidence type="ECO:0000313" key="14">
    <source>
        <dbReference type="Proteomes" id="UP000183940"/>
    </source>
</evidence>
<dbReference type="Gene3D" id="3.30.450.20">
    <property type="entry name" value="PAS domain"/>
    <property type="match status" value="2"/>
</dbReference>
<dbReference type="PROSITE" id="PS50113">
    <property type="entry name" value="PAC"/>
    <property type="match status" value="1"/>
</dbReference>
<dbReference type="EMBL" id="MLAW01000052">
    <property type="protein sequence ID" value="OJJ19654.1"/>
    <property type="molecule type" value="Genomic_DNA"/>
</dbReference>
<dbReference type="GO" id="GO:0000155">
    <property type="term" value="F:phosphorelay sensor kinase activity"/>
    <property type="evidence" value="ECO:0007669"/>
    <property type="project" value="InterPro"/>
</dbReference>
<dbReference type="Pfam" id="PF02518">
    <property type="entry name" value="HATPase_c"/>
    <property type="match status" value="1"/>
</dbReference>
<dbReference type="Pfam" id="PF08448">
    <property type="entry name" value="PAS_4"/>
    <property type="match status" value="2"/>
</dbReference>
<organism evidence="13 14">
    <name type="scientific">Roseofilum reptotaenium AO1-A</name>
    <dbReference type="NCBI Taxonomy" id="1925591"/>
    <lineage>
        <taxon>Bacteria</taxon>
        <taxon>Bacillati</taxon>
        <taxon>Cyanobacteriota</taxon>
        <taxon>Cyanophyceae</taxon>
        <taxon>Desertifilales</taxon>
        <taxon>Desertifilaceae</taxon>
        <taxon>Roseofilum</taxon>
    </lineage>
</organism>
<dbReference type="InterPro" id="IPR005467">
    <property type="entry name" value="His_kinase_dom"/>
</dbReference>
<dbReference type="InterPro" id="IPR035965">
    <property type="entry name" value="PAS-like_dom_sf"/>
</dbReference>
<dbReference type="Pfam" id="PF00072">
    <property type="entry name" value="Response_reg"/>
    <property type="match status" value="1"/>
</dbReference>
<dbReference type="InterPro" id="IPR003594">
    <property type="entry name" value="HATPase_dom"/>
</dbReference>
<evidence type="ECO:0000259" key="12">
    <source>
        <dbReference type="PROSITE" id="PS50113"/>
    </source>
</evidence>
<evidence type="ECO:0000256" key="6">
    <source>
        <dbReference type="ARBA" id="ARBA00022777"/>
    </source>
</evidence>
<keyword evidence="4 9" id="KW-0597">Phosphoprotein</keyword>
<keyword evidence="6" id="KW-0418">Kinase</keyword>
<dbReference type="InterPro" id="IPR001610">
    <property type="entry name" value="PAC"/>
</dbReference>
<feature type="modified residue" description="4-aspartylphosphate" evidence="9">
    <location>
        <position position="739"/>
    </location>
</feature>
<dbReference type="InterPro" id="IPR003661">
    <property type="entry name" value="HisK_dim/P_dom"/>
</dbReference>
<dbReference type="Gene3D" id="3.30.565.10">
    <property type="entry name" value="Histidine kinase-like ATPase, C-terminal domain"/>
    <property type="match status" value="1"/>
</dbReference>
<dbReference type="STRING" id="1925591.BI308_21570"/>
<keyword evidence="5" id="KW-0808">Transferase</keyword>
<evidence type="ECO:0000256" key="2">
    <source>
        <dbReference type="ARBA" id="ARBA00006402"/>
    </source>
</evidence>
<gene>
    <name evidence="13" type="ORF">BI308_21570</name>
</gene>
<dbReference type="InterPro" id="IPR001789">
    <property type="entry name" value="Sig_transdc_resp-reg_receiver"/>
</dbReference>
<keyword evidence="7" id="KW-0902">Two-component regulatory system</keyword>
<dbReference type="SMART" id="SM00086">
    <property type="entry name" value="PAC"/>
    <property type="match status" value="1"/>
</dbReference>
<dbReference type="SMART" id="SM00091">
    <property type="entry name" value="PAS"/>
    <property type="match status" value="2"/>
</dbReference>
<evidence type="ECO:0000256" key="9">
    <source>
        <dbReference type="PROSITE-ProRule" id="PRU00169"/>
    </source>
</evidence>
<feature type="domain" description="PAC" evidence="12">
    <location>
        <begin position="255"/>
        <end position="307"/>
    </location>
</feature>
<keyword evidence="14" id="KW-1185">Reference proteome</keyword>
<sequence>MRDDLTDRTHSRDTQRAEISSGDRLALITRYPSQGEIIQNQLVQLGYDVQIFPNWEDRIPSGFLPNLVLIQSHSAHYWQPVYQSLKSDPKTHGIPLLVLTNDSVDLATVKRLVLQGVSFLSSSQPMDLVSAIEGQLHQHQLRDQLREKSAYLLPCPECYLWQQPLSPSTSSEYLLSGNSSLLEVQRIAHFGSWEWERQEEIRLSQEIRGSQETYRILGIDPQRLTYAQVLKKLPAQDRREFHQRIQEAIATGRAQEWELALCSGDRQLRYCELRVQPILGMDSKVRGLFGILLDISDRRLLEQKIQTSEMEMRSVFGAMGDIVLVLDRAGETIKMSPTAPALGEGVELISETINQIIYGEQRETLCQQLQQVVADQITLTLDYALDLEDSKVWFSATLSPMLEDQVILIARDITERKQVELERDLALEQAESASRAKSRFLANMSHELRTPLNSILGFTQVLLRDAYFSDEHENYLNIIYHSGEHLLGLINNILDLSKVEAGYIEVNPTSINIQVFLESLYQMLNLKAAEKQLHFEVQKITRLPECLETDEGKLRQILINLLGNAIKFTTRGQVILRVGYIEQREEQHLLAFEVEDTGPGIPPEEIELLFQPFQQTSTGLASQQGTGLGLSISHKFVELLGGKLSVSSVVDRGSIFKFQIPVEPECLLKNPGHQEHPRVKGLAPDQPSYRILVIDDYSEDRQWLVTLLEIVGFVVEGVANGKEAIAQWHHFNPDLILMDLRMPYQNGYPTIEQICAITQEKSIPIIAITAMIFEDEDQLNAQISYDRILYKPLEESILLTTIAEFLSLEYTYEDPLRISIFSEPIHAEKVDVSIFLTMPELWLEDIYHATITLDDQRILELIEDLPGDRAELIQFIEQKLNGFDFESLLDLITPLLPESLLQHQTLEE</sequence>
<accession>A0A1L9QLC2</accession>
<feature type="domain" description="Response regulatory" evidence="11">
    <location>
        <begin position="690"/>
        <end position="806"/>
    </location>
</feature>
<dbReference type="PANTHER" id="PTHR45339">
    <property type="entry name" value="HYBRID SIGNAL TRANSDUCTION HISTIDINE KINASE J"/>
    <property type="match status" value="1"/>
</dbReference>
<dbReference type="EC" id="2.7.13.3" evidence="3"/>
<comment type="caution">
    <text evidence="13">The sequence shown here is derived from an EMBL/GenBank/DDBJ whole genome shotgun (WGS) entry which is preliminary data.</text>
</comment>
<evidence type="ECO:0000256" key="3">
    <source>
        <dbReference type="ARBA" id="ARBA00012438"/>
    </source>
</evidence>
<dbReference type="AlphaFoldDB" id="A0A1L9QLC2"/>
<evidence type="ECO:0000259" key="11">
    <source>
        <dbReference type="PROSITE" id="PS50110"/>
    </source>
</evidence>
<dbReference type="PROSITE" id="PS50110">
    <property type="entry name" value="RESPONSE_REGULATORY"/>
    <property type="match status" value="1"/>
</dbReference>
<dbReference type="SUPFAM" id="SSF47384">
    <property type="entry name" value="Homodimeric domain of signal transducing histidine kinase"/>
    <property type="match status" value="1"/>
</dbReference>
<dbReference type="Pfam" id="PF00512">
    <property type="entry name" value="HisKA"/>
    <property type="match status" value="1"/>
</dbReference>
<reference evidence="13" key="1">
    <citation type="submission" date="2016-10" db="EMBL/GenBank/DDBJ databases">
        <title>CRISPR-Cas defence system in Roseofilum reptotaenium: evidence of a bacteriophage-cyanobacterium arms race in the coral black band disease.</title>
        <authorList>
            <person name="Buerger P."/>
            <person name="Wood-Charlson E.M."/>
            <person name="Weynberg K.D."/>
            <person name="Willis B."/>
            <person name="Van Oppen M.J."/>
        </authorList>
    </citation>
    <scope>NUCLEOTIDE SEQUENCE [LARGE SCALE GENOMIC DNA]</scope>
    <source>
        <strain evidence="13">AO1-A</strain>
    </source>
</reference>
<dbReference type="PRINTS" id="PR00344">
    <property type="entry name" value="BCTRLSENSOR"/>
</dbReference>
<dbReference type="CDD" id="cd16922">
    <property type="entry name" value="HATPase_EvgS-ArcB-TorS-like"/>
    <property type="match status" value="1"/>
</dbReference>
<proteinExistence type="inferred from homology"/>
<comment type="catalytic activity">
    <reaction evidence="1">
        <text>ATP + protein L-histidine = ADP + protein N-phospho-L-histidine.</text>
        <dbReference type="EC" id="2.7.13.3"/>
    </reaction>
</comment>
<evidence type="ECO:0000313" key="13">
    <source>
        <dbReference type="EMBL" id="OJJ19654.1"/>
    </source>
</evidence>
<dbReference type="PANTHER" id="PTHR45339:SF1">
    <property type="entry name" value="HYBRID SIGNAL TRANSDUCTION HISTIDINE KINASE J"/>
    <property type="match status" value="1"/>
</dbReference>
<dbReference type="InterPro" id="IPR000700">
    <property type="entry name" value="PAS-assoc_C"/>
</dbReference>